<evidence type="ECO:0000256" key="2">
    <source>
        <dbReference type="ARBA" id="ARBA00009387"/>
    </source>
</evidence>
<dbReference type="InterPro" id="IPR008258">
    <property type="entry name" value="Transglycosylase_SLT_dom_1"/>
</dbReference>
<dbReference type="Pfam" id="PF01464">
    <property type="entry name" value="SLT"/>
    <property type="match status" value="1"/>
</dbReference>
<keyword evidence="6" id="KW-1185">Reference proteome</keyword>
<evidence type="ECO:0000256" key="1">
    <source>
        <dbReference type="ARBA" id="ARBA00007734"/>
    </source>
</evidence>
<dbReference type="EMBL" id="SPKJ01000052">
    <property type="protein sequence ID" value="MYZ48890.1"/>
    <property type="molecule type" value="Genomic_DNA"/>
</dbReference>
<feature type="domain" description="Transglycosylase SLT" evidence="3">
    <location>
        <begin position="90"/>
        <end position="186"/>
    </location>
</feature>
<reference evidence="5" key="1">
    <citation type="submission" date="2019-03" db="EMBL/GenBank/DDBJ databases">
        <title>Afifella sp. nov., isolated from activated sludge.</title>
        <authorList>
            <person name="Li Q."/>
            <person name="Liu Y."/>
        </authorList>
    </citation>
    <scope>NUCLEOTIDE SEQUENCE</scope>
    <source>
        <strain evidence="5">L72</strain>
    </source>
</reference>
<evidence type="ECO:0000313" key="5">
    <source>
        <dbReference type="EMBL" id="MYZ48890.1"/>
    </source>
</evidence>
<protein>
    <submittedName>
        <fullName evidence="5">Lytic transglycosylase domain-containing protein</fullName>
    </submittedName>
</protein>
<sequence>MRPRAEPGFRAPGRMAPGGLILALALLPPVPAKAFSEGAVSFPELRRGEMRPLPLVPLDAETSRLARIVLASPPPELMGADQICGLLATAAASHELPVGFFTRLIYQESRFDPRAVSRKGAQGIAQFMPGTAAERALADPFDPAAALPASAALLSELRARFGNLGLAAAAYNAGAQRVSSWLGGRARLPSETLQYVRLVTGRSAQDWSANAGAPVRDEDALARVPNCRDLIRLVALPPQDPAEAPPSTVEQPWGVEVAKSYSRDDAVKRFRAMQQRFPGVLGGKPMMIKRIILRAFGPRPFYRLRVPSPTREEADALCRRLRQAGGSCVVLGS</sequence>
<dbReference type="RefSeq" id="WP_161141237.1">
    <property type="nucleotide sequence ID" value="NZ_SPKJ01000052.1"/>
</dbReference>
<comment type="similarity">
    <text evidence="1">Belongs to the transglycosylase Slt family.</text>
</comment>
<dbReference type="Pfam" id="PF05036">
    <property type="entry name" value="SPOR"/>
    <property type="match status" value="1"/>
</dbReference>
<dbReference type="PANTHER" id="PTHR37423">
    <property type="entry name" value="SOLUBLE LYTIC MUREIN TRANSGLYCOSYLASE-RELATED"/>
    <property type="match status" value="1"/>
</dbReference>
<gene>
    <name evidence="5" type="ORF">E4O86_14335</name>
</gene>
<organism evidence="5 6">
    <name type="scientific">Propylenella binzhouense</name>
    <dbReference type="NCBI Taxonomy" id="2555902"/>
    <lineage>
        <taxon>Bacteria</taxon>
        <taxon>Pseudomonadati</taxon>
        <taxon>Pseudomonadota</taxon>
        <taxon>Alphaproteobacteria</taxon>
        <taxon>Hyphomicrobiales</taxon>
        <taxon>Propylenellaceae</taxon>
        <taxon>Propylenella</taxon>
    </lineage>
</organism>
<dbReference type="Gene3D" id="1.10.530.10">
    <property type="match status" value="1"/>
</dbReference>
<feature type="domain" description="SPOR" evidence="4">
    <location>
        <begin position="297"/>
        <end position="331"/>
    </location>
</feature>
<dbReference type="OrthoDB" id="9801695at2"/>
<evidence type="ECO:0000259" key="3">
    <source>
        <dbReference type="Pfam" id="PF01464"/>
    </source>
</evidence>
<dbReference type="PANTHER" id="PTHR37423:SF2">
    <property type="entry name" value="MEMBRANE-BOUND LYTIC MUREIN TRANSGLYCOSYLASE C"/>
    <property type="match status" value="1"/>
</dbReference>
<dbReference type="InterPro" id="IPR023346">
    <property type="entry name" value="Lysozyme-like_dom_sf"/>
</dbReference>
<proteinExistence type="inferred from homology"/>
<dbReference type="GO" id="GO:0042834">
    <property type="term" value="F:peptidoglycan binding"/>
    <property type="evidence" value="ECO:0007669"/>
    <property type="project" value="InterPro"/>
</dbReference>
<evidence type="ECO:0000259" key="4">
    <source>
        <dbReference type="Pfam" id="PF05036"/>
    </source>
</evidence>
<comment type="caution">
    <text evidence="5">The sequence shown here is derived from an EMBL/GenBank/DDBJ whole genome shotgun (WGS) entry which is preliminary data.</text>
</comment>
<name>A0A964WUI9_9HYPH</name>
<evidence type="ECO:0000313" key="6">
    <source>
        <dbReference type="Proteomes" id="UP000773614"/>
    </source>
</evidence>
<dbReference type="AlphaFoldDB" id="A0A964WUI9"/>
<dbReference type="SUPFAM" id="SSF53955">
    <property type="entry name" value="Lysozyme-like"/>
    <property type="match status" value="1"/>
</dbReference>
<comment type="similarity">
    <text evidence="2">Belongs to the virb1 family.</text>
</comment>
<dbReference type="Proteomes" id="UP000773614">
    <property type="component" value="Unassembled WGS sequence"/>
</dbReference>
<accession>A0A964WUI9</accession>
<dbReference type="InterPro" id="IPR007730">
    <property type="entry name" value="SPOR-like_dom"/>
</dbReference>